<feature type="repeat" description="PPR" evidence="2">
    <location>
        <begin position="200"/>
        <end position="234"/>
    </location>
</feature>
<reference evidence="4" key="1">
    <citation type="journal article" date="2016" name="Nature">
        <title>The genome of the seagrass Zostera marina reveals angiosperm adaptation to the sea.</title>
        <authorList>
            <person name="Olsen J.L."/>
            <person name="Rouze P."/>
            <person name="Verhelst B."/>
            <person name="Lin Y.-C."/>
            <person name="Bayer T."/>
            <person name="Collen J."/>
            <person name="Dattolo E."/>
            <person name="De Paoli E."/>
            <person name="Dittami S."/>
            <person name="Maumus F."/>
            <person name="Michel G."/>
            <person name="Kersting A."/>
            <person name="Lauritano C."/>
            <person name="Lohaus R."/>
            <person name="Toepel M."/>
            <person name="Tonon T."/>
            <person name="Vanneste K."/>
            <person name="Amirebrahimi M."/>
            <person name="Brakel J."/>
            <person name="Bostroem C."/>
            <person name="Chovatia M."/>
            <person name="Grimwood J."/>
            <person name="Jenkins J.W."/>
            <person name="Jueterbock A."/>
            <person name="Mraz A."/>
            <person name="Stam W.T."/>
            <person name="Tice H."/>
            <person name="Bornberg-Bauer E."/>
            <person name="Green P.J."/>
            <person name="Pearson G.A."/>
            <person name="Procaccini G."/>
            <person name="Duarte C.M."/>
            <person name="Schmutz J."/>
            <person name="Reusch T.B.H."/>
            <person name="Van de Peer Y."/>
        </authorList>
    </citation>
    <scope>NUCLEOTIDE SEQUENCE [LARGE SCALE GENOMIC DNA]</scope>
    <source>
        <strain evidence="4">cv. Finnish</strain>
    </source>
</reference>
<dbReference type="Proteomes" id="UP000036987">
    <property type="component" value="Unassembled WGS sequence"/>
</dbReference>
<accession>A0A0K9PEJ2</accession>
<organism evidence="3 4">
    <name type="scientific">Zostera marina</name>
    <name type="common">Eelgrass</name>
    <dbReference type="NCBI Taxonomy" id="29655"/>
    <lineage>
        <taxon>Eukaryota</taxon>
        <taxon>Viridiplantae</taxon>
        <taxon>Streptophyta</taxon>
        <taxon>Embryophyta</taxon>
        <taxon>Tracheophyta</taxon>
        <taxon>Spermatophyta</taxon>
        <taxon>Magnoliopsida</taxon>
        <taxon>Liliopsida</taxon>
        <taxon>Zosteraceae</taxon>
        <taxon>Zostera</taxon>
    </lineage>
</organism>
<dbReference type="STRING" id="29655.A0A0K9PEJ2"/>
<name>A0A0K9PEJ2_ZOSMR</name>
<dbReference type="PANTHER" id="PTHR47933:SF70">
    <property type="entry name" value="PROTON GRADIENT REGULATION3-LIKE PROTEIN"/>
    <property type="match status" value="1"/>
</dbReference>
<feature type="repeat" description="PPR" evidence="2">
    <location>
        <begin position="164"/>
        <end position="199"/>
    </location>
</feature>
<dbReference type="InterPro" id="IPR002885">
    <property type="entry name" value="PPR_rpt"/>
</dbReference>
<dbReference type="EMBL" id="LFYR01000962">
    <property type="protein sequence ID" value="KMZ66625.1"/>
    <property type="molecule type" value="Genomic_DNA"/>
</dbReference>
<dbReference type="NCBIfam" id="TIGR00756">
    <property type="entry name" value="PPR"/>
    <property type="match status" value="1"/>
</dbReference>
<dbReference type="InterPro" id="IPR051240">
    <property type="entry name" value="Mito_RNA-Proc/Resp"/>
</dbReference>
<protein>
    <recommendedName>
        <fullName evidence="5">Pentatricopeptide repeat-containing protein</fullName>
    </recommendedName>
</protein>
<keyword evidence="4" id="KW-1185">Reference proteome</keyword>
<sequence>MKKLVVSKGVPVWVTSICRFSSSILAPTRDDPAMRSSDFDLESVFGFMKNKIHPGMLIRIVDSIPNPSSAVAIFNWASEQKKYKHTVETYAHAVLRLGLSGHWDEMQTLLVEMLKSESYPQHSLDKSVASIITGFCTCPKISKIDCAISVFKTACSMNPNHRPQISACNRLLSSLVAGPGNFDKVIFVYKEMVKRDLIPNVETINCLIKCLLETGRVKLAVRQFNNMANKGCIPNTQTLKVLLTGLFSSEEGRELLRLKIASSGSVPNPELFFHALSQSLCDDEMFDEMSLSIDHRTPNCSLISLVDGLFLTEKLNRSGI</sequence>
<dbReference type="OrthoDB" id="185373at2759"/>
<dbReference type="Pfam" id="PF13041">
    <property type="entry name" value="PPR_2"/>
    <property type="match status" value="1"/>
</dbReference>
<dbReference type="GO" id="GO:0003729">
    <property type="term" value="F:mRNA binding"/>
    <property type="evidence" value="ECO:0000318"/>
    <property type="project" value="GO_Central"/>
</dbReference>
<gene>
    <name evidence="3" type="ORF">ZOSMA_291G00170</name>
</gene>
<comment type="caution">
    <text evidence="3">The sequence shown here is derived from an EMBL/GenBank/DDBJ whole genome shotgun (WGS) entry which is preliminary data.</text>
</comment>
<keyword evidence="1" id="KW-0677">Repeat</keyword>
<evidence type="ECO:0000256" key="2">
    <source>
        <dbReference type="PROSITE-ProRule" id="PRU00708"/>
    </source>
</evidence>
<evidence type="ECO:0008006" key="5">
    <source>
        <dbReference type="Google" id="ProtNLM"/>
    </source>
</evidence>
<dbReference type="AlphaFoldDB" id="A0A0K9PEJ2"/>
<dbReference type="InterPro" id="IPR011990">
    <property type="entry name" value="TPR-like_helical_dom_sf"/>
</dbReference>
<evidence type="ECO:0000313" key="3">
    <source>
        <dbReference type="EMBL" id="KMZ66625.1"/>
    </source>
</evidence>
<proteinExistence type="predicted"/>
<dbReference type="PANTHER" id="PTHR47933">
    <property type="entry name" value="PENTATRICOPEPTIDE REPEAT-CONTAINING PROTEIN 1, MITOCHONDRIAL"/>
    <property type="match status" value="1"/>
</dbReference>
<dbReference type="PROSITE" id="PS51375">
    <property type="entry name" value="PPR"/>
    <property type="match status" value="2"/>
</dbReference>
<evidence type="ECO:0000256" key="1">
    <source>
        <dbReference type="ARBA" id="ARBA00022737"/>
    </source>
</evidence>
<evidence type="ECO:0000313" key="4">
    <source>
        <dbReference type="Proteomes" id="UP000036987"/>
    </source>
</evidence>
<dbReference type="Gene3D" id="1.25.40.10">
    <property type="entry name" value="Tetratricopeptide repeat domain"/>
    <property type="match status" value="2"/>
</dbReference>